<reference evidence="2 3" key="1">
    <citation type="submission" date="2011-08" db="EMBL/GenBank/DDBJ databases">
        <title>The Genome Sequence of Clostridium hathewayi WAL-18680.</title>
        <authorList>
            <consortium name="The Broad Institute Genome Sequencing Platform"/>
            <person name="Earl A."/>
            <person name="Ward D."/>
            <person name="Feldgarden M."/>
            <person name="Gevers D."/>
            <person name="Finegold S.M."/>
            <person name="Summanen P.H."/>
            <person name="Molitoris D.R."/>
            <person name="Song M."/>
            <person name="Daigneault M."/>
            <person name="Allen-Vercoe E."/>
            <person name="Young S.K."/>
            <person name="Zeng Q."/>
            <person name="Gargeya S."/>
            <person name="Fitzgerald M."/>
            <person name="Haas B."/>
            <person name="Abouelleil A."/>
            <person name="Alvarado L."/>
            <person name="Arachchi H.M."/>
            <person name="Berlin A."/>
            <person name="Brown A."/>
            <person name="Chapman S.B."/>
            <person name="Chen Z."/>
            <person name="Dunbar C."/>
            <person name="Freedman E."/>
            <person name="Gearin G."/>
            <person name="Gellesch M."/>
            <person name="Goldberg J."/>
            <person name="Griggs A."/>
            <person name="Gujja S."/>
            <person name="Heiman D."/>
            <person name="Howarth C."/>
            <person name="Larson L."/>
            <person name="Lui A."/>
            <person name="MacDonald P.J.P."/>
            <person name="Montmayeur A."/>
            <person name="Murphy C."/>
            <person name="Neiman D."/>
            <person name="Pearson M."/>
            <person name="Priest M."/>
            <person name="Roberts A."/>
            <person name="Saif S."/>
            <person name="Shea T."/>
            <person name="Shenoy N."/>
            <person name="Sisk P."/>
            <person name="Stolte C."/>
            <person name="Sykes S."/>
            <person name="Wortman J."/>
            <person name="Nusbaum C."/>
            <person name="Birren B."/>
        </authorList>
    </citation>
    <scope>NUCLEOTIDE SEQUENCE [LARGE SCALE GENOMIC DNA]</scope>
    <source>
        <strain evidence="2 3">WAL-18680</strain>
    </source>
</reference>
<dbReference type="Gene3D" id="3.30.450.20">
    <property type="entry name" value="PAS domain"/>
    <property type="match status" value="1"/>
</dbReference>
<dbReference type="OrthoDB" id="9796595at2"/>
<sequence>MNHISEEKDFLNQLLNMLSNHMPDNTEIVLHDLTGDYNHTIVDIRGGHITGRQIGDSGSNLGLEVLRGTVENGDRYNYVTHTEDGKILRTSSLYIRDENGKVVGSICINSDITDTLKFEDILHRYNRYENTDDKEVFTKNVGELLDHLLQQAQLNVGKIPSKMTKQDKMDFIRYLDEKGAFLITKSGERICKALEISKYTLYSYLDAVRDGAKEEEK</sequence>
<proteinExistence type="predicted"/>
<keyword evidence="3" id="KW-1185">Reference proteome</keyword>
<dbReference type="EMBL" id="ADLN01000091">
    <property type="protein sequence ID" value="EHI58729.1"/>
    <property type="molecule type" value="Genomic_DNA"/>
</dbReference>
<protein>
    <recommendedName>
        <fullName evidence="1">PAC domain-containing protein</fullName>
    </recommendedName>
</protein>
<evidence type="ECO:0000313" key="3">
    <source>
        <dbReference type="Proteomes" id="UP000005384"/>
    </source>
</evidence>
<dbReference type="Pfam" id="PF08348">
    <property type="entry name" value="PAS_6"/>
    <property type="match status" value="1"/>
</dbReference>
<dbReference type="InterPro" id="IPR000700">
    <property type="entry name" value="PAS-assoc_C"/>
</dbReference>
<dbReference type="InterPro" id="IPR039446">
    <property type="entry name" value="DauR-like"/>
</dbReference>
<name>G5IIE7_9FIRM</name>
<evidence type="ECO:0000313" key="2">
    <source>
        <dbReference type="EMBL" id="EHI58729.1"/>
    </source>
</evidence>
<dbReference type="Pfam" id="PF13309">
    <property type="entry name" value="HTH_22"/>
    <property type="match status" value="1"/>
</dbReference>
<organism evidence="2 3">
    <name type="scientific">Hungatella hathewayi WAL-18680</name>
    <dbReference type="NCBI Taxonomy" id="742737"/>
    <lineage>
        <taxon>Bacteria</taxon>
        <taxon>Bacillati</taxon>
        <taxon>Bacillota</taxon>
        <taxon>Clostridia</taxon>
        <taxon>Lachnospirales</taxon>
        <taxon>Lachnospiraceae</taxon>
        <taxon>Hungatella</taxon>
    </lineage>
</organism>
<dbReference type="RefSeq" id="WP_006781254.1">
    <property type="nucleotide sequence ID" value="NZ_CP040506.1"/>
</dbReference>
<dbReference type="InterPro" id="IPR039445">
    <property type="entry name" value="DauR-like_HTH"/>
</dbReference>
<comment type="caution">
    <text evidence="2">The sequence shown here is derived from an EMBL/GenBank/DDBJ whole genome shotgun (WGS) entry which is preliminary data.</text>
</comment>
<dbReference type="AlphaFoldDB" id="G5IIE7"/>
<dbReference type="InterPro" id="IPR013559">
    <property type="entry name" value="YheO"/>
</dbReference>
<dbReference type="PROSITE" id="PS50113">
    <property type="entry name" value="PAC"/>
    <property type="match status" value="1"/>
</dbReference>
<evidence type="ECO:0000259" key="1">
    <source>
        <dbReference type="PROSITE" id="PS50113"/>
    </source>
</evidence>
<dbReference type="PANTHER" id="PTHR35568">
    <property type="entry name" value="TRANSCRIPTIONAL REGULATOR DAUR"/>
    <property type="match status" value="1"/>
</dbReference>
<gene>
    <name evidence="2" type="ORF">HMPREF9473_03275</name>
</gene>
<dbReference type="PATRIC" id="fig|742737.3.peg.3253"/>
<dbReference type="HOGENOM" id="CLU_080179_0_1_9"/>
<dbReference type="PANTHER" id="PTHR35568:SF1">
    <property type="entry name" value="TRANSCRIPTIONAL REGULATOR DAUR"/>
    <property type="match status" value="1"/>
</dbReference>
<accession>G5IIE7</accession>
<feature type="domain" description="PAC" evidence="1">
    <location>
        <begin position="72"/>
        <end position="124"/>
    </location>
</feature>
<dbReference type="Proteomes" id="UP000005384">
    <property type="component" value="Unassembled WGS sequence"/>
</dbReference>